<feature type="domain" description="HTH lysR-type" evidence="5">
    <location>
        <begin position="4"/>
        <end position="61"/>
    </location>
</feature>
<evidence type="ECO:0000256" key="4">
    <source>
        <dbReference type="ARBA" id="ARBA00023163"/>
    </source>
</evidence>
<dbReference type="PANTHER" id="PTHR30537:SF74">
    <property type="entry name" value="HTH-TYPE TRANSCRIPTIONAL REGULATOR TRPI"/>
    <property type="match status" value="1"/>
</dbReference>
<sequence length="293" mass="32399">MKLPSLKALQTFEAASRHGSFTKAADELGVTQGAVSAQIANLEDALGVKLFIRSTRQVHLSDRGRGLARACRRAFDGIAEEVALIRAGSSEKVLTISVSTFVTTKWLSRRLSSFLERYPDIAVRFHHSVNEPDFSAENVDLTIRWGRQDDEALGGELWLETSKRAMCSPQLCKGPVPLEALADLRSHTLLRDVPRIDLWDRWFELAGLELTPDQPSNVLKDPVVRVQAAVDGLGVVLADDLALDDIAAGRLVEPFDIEVTGYGYHLIPARQPDERPALRKFRAWLHSEISGLG</sequence>
<dbReference type="InterPro" id="IPR000847">
    <property type="entry name" value="LysR_HTH_N"/>
</dbReference>
<evidence type="ECO:0000256" key="1">
    <source>
        <dbReference type="ARBA" id="ARBA00009437"/>
    </source>
</evidence>
<dbReference type="CDD" id="cd08432">
    <property type="entry name" value="PBP2_GcdR_TrpI_HvrB_AmpR_like"/>
    <property type="match status" value="1"/>
</dbReference>
<evidence type="ECO:0000313" key="7">
    <source>
        <dbReference type="Proteomes" id="UP001239909"/>
    </source>
</evidence>
<proteinExistence type="inferred from homology"/>
<organism evidence="6 7">
    <name type="scientific">Paralimibaculum aggregatum</name>
    <dbReference type="NCBI Taxonomy" id="3036245"/>
    <lineage>
        <taxon>Bacteria</taxon>
        <taxon>Pseudomonadati</taxon>
        <taxon>Pseudomonadota</taxon>
        <taxon>Alphaproteobacteria</taxon>
        <taxon>Rhodobacterales</taxon>
        <taxon>Paracoccaceae</taxon>
        <taxon>Paralimibaculum</taxon>
    </lineage>
</organism>
<keyword evidence="3" id="KW-0238">DNA-binding</keyword>
<dbReference type="PANTHER" id="PTHR30537">
    <property type="entry name" value="HTH-TYPE TRANSCRIPTIONAL REGULATOR"/>
    <property type="match status" value="1"/>
</dbReference>
<dbReference type="Gene3D" id="1.10.10.10">
    <property type="entry name" value="Winged helix-like DNA-binding domain superfamily/Winged helix DNA-binding domain"/>
    <property type="match status" value="1"/>
</dbReference>
<evidence type="ECO:0000256" key="2">
    <source>
        <dbReference type="ARBA" id="ARBA00023015"/>
    </source>
</evidence>
<dbReference type="InterPro" id="IPR036390">
    <property type="entry name" value="WH_DNA-bd_sf"/>
</dbReference>
<dbReference type="RefSeq" id="WP_285673623.1">
    <property type="nucleotide sequence ID" value="NZ_BSYI01000038.1"/>
</dbReference>
<reference evidence="6 7" key="1">
    <citation type="submission" date="2023-04" db="EMBL/GenBank/DDBJ databases">
        <title>Marinoamorphus aggregata gen. nov., sp. Nov., isolate from tissue of brittle star Ophioplocus japonicus.</title>
        <authorList>
            <person name="Kawano K."/>
            <person name="Sawayama S."/>
            <person name="Nakagawa S."/>
        </authorList>
    </citation>
    <scope>NUCLEOTIDE SEQUENCE [LARGE SCALE GENOMIC DNA]</scope>
    <source>
        <strain evidence="6 7">NKW23</strain>
    </source>
</reference>
<comment type="similarity">
    <text evidence="1">Belongs to the LysR transcriptional regulatory family.</text>
</comment>
<dbReference type="PROSITE" id="PS50931">
    <property type="entry name" value="HTH_LYSR"/>
    <property type="match status" value="1"/>
</dbReference>
<dbReference type="SUPFAM" id="SSF53850">
    <property type="entry name" value="Periplasmic binding protein-like II"/>
    <property type="match status" value="1"/>
</dbReference>
<accession>A0ABQ6LMY0</accession>
<dbReference type="Pfam" id="PF03466">
    <property type="entry name" value="LysR_substrate"/>
    <property type="match status" value="1"/>
</dbReference>
<evidence type="ECO:0000313" key="6">
    <source>
        <dbReference type="EMBL" id="GMG84557.1"/>
    </source>
</evidence>
<evidence type="ECO:0000259" key="5">
    <source>
        <dbReference type="PROSITE" id="PS50931"/>
    </source>
</evidence>
<keyword evidence="2" id="KW-0805">Transcription regulation</keyword>
<keyword evidence="4" id="KW-0804">Transcription</keyword>
<protein>
    <submittedName>
        <fullName evidence="6">Transcriptional regulator GcvA</fullName>
    </submittedName>
</protein>
<dbReference type="Gene3D" id="3.40.190.10">
    <property type="entry name" value="Periplasmic binding protein-like II"/>
    <property type="match status" value="2"/>
</dbReference>
<gene>
    <name evidence="6" type="ORF">LNKW23_37730</name>
</gene>
<evidence type="ECO:0000256" key="3">
    <source>
        <dbReference type="ARBA" id="ARBA00023125"/>
    </source>
</evidence>
<dbReference type="InterPro" id="IPR036388">
    <property type="entry name" value="WH-like_DNA-bd_sf"/>
</dbReference>
<dbReference type="InterPro" id="IPR058163">
    <property type="entry name" value="LysR-type_TF_proteobact-type"/>
</dbReference>
<comment type="caution">
    <text evidence="6">The sequence shown here is derived from an EMBL/GenBank/DDBJ whole genome shotgun (WGS) entry which is preliminary data.</text>
</comment>
<dbReference type="Pfam" id="PF00126">
    <property type="entry name" value="HTH_1"/>
    <property type="match status" value="1"/>
</dbReference>
<name>A0ABQ6LMY0_9RHOB</name>
<dbReference type="SUPFAM" id="SSF46785">
    <property type="entry name" value="Winged helix' DNA-binding domain"/>
    <property type="match status" value="1"/>
</dbReference>
<dbReference type="Proteomes" id="UP001239909">
    <property type="component" value="Unassembled WGS sequence"/>
</dbReference>
<dbReference type="InterPro" id="IPR005119">
    <property type="entry name" value="LysR_subst-bd"/>
</dbReference>
<dbReference type="PRINTS" id="PR00039">
    <property type="entry name" value="HTHLYSR"/>
</dbReference>
<keyword evidence="7" id="KW-1185">Reference proteome</keyword>
<dbReference type="EMBL" id="BSYI01000038">
    <property type="protein sequence ID" value="GMG84557.1"/>
    <property type="molecule type" value="Genomic_DNA"/>
</dbReference>